<dbReference type="PIRSF" id="PIRSF020736">
    <property type="entry name" value="MiaE"/>
    <property type="match status" value="1"/>
</dbReference>
<keyword evidence="2" id="KW-1185">Reference proteome</keyword>
<organism evidence="1 2">
    <name type="scientific">Cyclobacterium amurskyense</name>
    <dbReference type="NCBI Taxonomy" id="320787"/>
    <lineage>
        <taxon>Bacteria</taxon>
        <taxon>Pseudomonadati</taxon>
        <taxon>Bacteroidota</taxon>
        <taxon>Cytophagia</taxon>
        <taxon>Cytophagales</taxon>
        <taxon>Cyclobacteriaceae</taxon>
        <taxon>Cyclobacterium</taxon>
    </lineage>
</organism>
<dbReference type="GO" id="GO:0045301">
    <property type="term" value="F:tRNA 2-(methylsulfanyl)-N(6)-isopentenyladenosine(37) hydroxylase activity"/>
    <property type="evidence" value="ECO:0007669"/>
    <property type="project" value="InterPro"/>
</dbReference>
<dbReference type="InterPro" id="IPR012347">
    <property type="entry name" value="Ferritin-like"/>
</dbReference>
<dbReference type="AlphaFoldDB" id="A0A0H4PGQ1"/>
<gene>
    <name evidence="1" type="ORF">CA2015_4009</name>
</gene>
<protein>
    <submittedName>
        <fullName evidence="1">tRNA-hydroxylase</fullName>
    </submittedName>
</protein>
<dbReference type="InterPro" id="IPR009078">
    <property type="entry name" value="Ferritin-like_SF"/>
</dbReference>
<evidence type="ECO:0000313" key="2">
    <source>
        <dbReference type="Proteomes" id="UP000036520"/>
    </source>
</evidence>
<evidence type="ECO:0000313" key="1">
    <source>
        <dbReference type="EMBL" id="AKP53369.1"/>
    </source>
</evidence>
<dbReference type="GO" id="GO:0006400">
    <property type="term" value="P:tRNA modification"/>
    <property type="evidence" value="ECO:0007669"/>
    <property type="project" value="InterPro"/>
</dbReference>
<dbReference type="SUPFAM" id="SSF47240">
    <property type="entry name" value="Ferritin-like"/>
    <property type="match status" value="1"/>
</dbReference>
<dbReference type="RefSeq" id="WP_048643483.1">
    <property type="nucleotide sequence ID" value="NZ_CAXBGM010000013.1"/>
</dbReference>
<dbReference type="PANTHER" id="PTHR42637">
    <property type="entry name" value="TRNA-(MS[2]IO[6]A)-HYDROXYLASE"/>
    <property type="match status" value="1"/>
</dbReference>
<accession>A0A0H4PGQ1</accession>
<dbReference type="EMBL" id="CP012040">
    <property type="protein sequence ID" value="AKP53369.1"/>
    <property type="molecule type" value="Genomic_DNA"/>
</dbReference>
<dbReference type="Gene3D" id="1.20.1260.10">
    <property type="match status" value="1"/>
</dbReference>
<dbReference type="Pfam" id="PF06175">
    <property type="entry name" value="MiaE"/>
    <property type="match status" value="1"/>
</dbReference>
<dbReference type="InterPro" id="IPR010386">
    <property type="entry name" value="tRNA-Hydrxlase_MiaE"/>
</dbReference>
<dbReference type="OrthoDB" id="9802518at2"/>
<name>A0A0H4PGQ1_9BACT</name>
<dbReference type="Proteomes" id="UP000036520">
    <property type="component" value="Chromosome"/>
</dbReference>
<reference evidence="1 2" key="1">
    <citation type="submission" date="2015-07" db="EMBL/GenBank/DDBJ databases">
        <authorList>
            <person name="Kim K.M."/>
        </authorList>
    </citation>
    <scope>NUCLEOTIDE SEQUENCE [LARGE SCALE GENOMIC DNA]</scope>
    <source>
        <strain evidence="1 2">KCTC 12363</strain>
    </source>
</reference>
<sequence>MKYAIDLKVPSSQEWLNMVMGDFNSFLQDHADCERKASAMATSLIAKYPDREKIIPDMIETAIEELEHFQDVFELMQQRGVPLNKDMKEDLYIKQLMPLTHGGTSESRFLSRLLMGSIVECRGCERFKMISEAHENPALKKFYKTLWTSEAKHGNIFVELALQYFDEETVYKRLHEMMEFEGEVIKNLPLKAALH</sequence>
<dbReference type="KEGG" id="camu:CA2015_4009"/>
<proteinExistence type="predicted"/>
<dbReference type="PANTHER" id="PTHR42637:SF1">
    <property type="entry name" value="TRNA 2-(METHYLSULFANYL)-N(6)-ISOPENTENYLADENOSINE(37) HYDROXYLASE"/>
    <property type="match status" value="1"/>
</dbReference>
<dbReference type="CDD" id="cd07910">
    <property type="entry name" value="MiaE"/>
    <property type="match status" value="1"/>
</dbReference>
<dbReference type="STRING" id="320787.CA2015_4009"/>